<name>A0A8D8RJ09_9HEMI</name>
<protein>
    <submittedName>
        <fullName evidence="2">Uncharacterized protein</fullName>
    </submittedName>
</protein>
<accession>A0A8D8RJ09</accession>
<organism evidence="2">
    <name type="scientific">Cacopsylla melanoneura</name>
    <dbReference type="NCBI Taxonomy" id="428564"/>
    <lineage>
        <taxon>Eukaryota</taxon>
        <taxon>Metazoa</taxon>
        <taxon>Ecdysozoa</taxon>
        <taxon>Arthropoda</taxon>
        <taxon>Hexapoda</taxon>
        <taxon>Insecta</taxon>
        <taxon>Pterygota</taxon>
        <taxon>Neoptera</taxon>
        <taxon>Paraneoptera</taxon>
        <taxon>Hemiptera</taxon>
        <taxon>Sternorrhyncha</taxon>
        <taxon>Psylloidea</taxon>
        <taxon>Psyllidae</taxon>
        <taxon>Psyllinae</taxon>
        <taxon>Cacopsylla</taxon>
    </lineage>
</organism>
<sequence length="106" mass="12818">MIFVNEEMRCAEIQSVALKMEKNIKSKFLSVQYSSIQIEISFVFRMKCFFALKTTTLLPVFHMQKATEFVELSFLRFLILYGFIYFDFSSRFHQYELVYFWYVTHG</sequence>
<reference evidence="2" key="1">
    <citation type="submission" date="2021-05" db="EMBL/GenBank/DDBJ databases">
        <authorList>
            <person name="Alioto T."/>
            <person name="Alioto T."/>
            <person name="Gomez Garrido J."/>
        </authorList>
    </citation>
    <scope>NUCLEOTIDE SEQUENCE</scope>
</reference>
<keyword evidence="1" id="KW-1133">Transmembrane helix</keyword>
<feature type="transmembrane region" description="Helical" evidence="1">
    <location>
        <begin position="69"/>
        <end position="86"/>
    </location>
</feature>
<evidence type="ECO:0000313" key="2">
    <source>
        <dbReference type="EMBL" id="CAG6651955.1"/>
    </source>
</evidence>
<evidence type="ECO:0000256" key="1">
    <source>
        <dbReference type="SAM" id="Phobius"/>
    </source>
</evidence>
<keyword evidence="1" id="KW-0472">Membrane</keyword>
<proteinExistence type="predicted"/>
<dbReference type="AlphaFoldDB" id="A0A8D8RJ09"/>
<dbReference type="EMBL" id="HBUF01169913">
    <property type="protein sequence ID" value="CAG6651955.1"/>
    <property type="molecule type" value="Transcribed_RNA"/>
</dbReference>
<keyword evidence="1" id="KW-0812">Transmembrane</keyword>